<gene>
    <name evidence="1" type="ORF">MCOR_24913</name>
</gene>
<sequence length="161" mass="17752">MIHLFSTTTPETLAPPQAPDTIELEVVPVLPDVYCNLDLTVFAPILNQKKVVDTWFSTHIELICSPTTAQIIVSDEKFLPLSSYYMSERKESTDTESDSDQAKVWPVEGEVKIVVDTNNNQKRVVLDQSMLGRGATVERGAKPYCFRSGAGRGSGFVLVSS</sequence>
<name>A0A6J8C0D5_MYTCO</name>
<reference evidence="1 2" key="1">
    <citation type="submission" date="2020-06" db="EMBL/GenBank/DDBJ databases">
        <authorList>
            <person name="Li R."/>
            <person name="Bekaert M."/>
        </authorList>
    </citation>
    <scope>NUCLEOTIDE SEQUENCE [LARGE SCALE GENOMIC DNA]</scope>
    <source>
        <strain evidence="2">wild</strain>
    </source>
</reference>
<dbReference type="AlphaFoldDB" id="A0A6J8C0D5"/>
<dbReference type="EMBL" id="CACVKT020004375">
    <property type="protein sequence ID" value="CAC5389775.1"/>
    <property type="molecule type" value="Genomic_DNA"/>
</dbReference>
<protein>
    <submittedName>
        <fullName evidence="1">Uncharacterized protein</fullName>
    </submittedName>
</protein>
<proteinExistence type="predicted"/>
<dbReference type="Proteomes" id="UP000507470">
    <property type="component" value="Unassembled WGS sequence"/>
</dbReference>
<evidence type="ECO:0000313" key="1">
    <source>
        <dbReference type="EMBL" id="CAC5389775.1"/>
    </source>
</evidence>
<evidence type="ECO:0000313" key="2">
    <source>
        <dbReference type="Proteomes" id="UP000507470"/>
    </source>
</evidence>
<organism evidence="1 2">
    <name type="scientific">Mytilus coruscus</name>
    <name type="common">Sea mussel</name>
    <dbReference type="NCBI Taxonomy" id="42192"/>
    <lineage>
        <taxon>Eukaryota</taxon>
        <taxon>Metazoa</taxon>
        <taxon>Spiralia</taxon>
        <taxon>Lophotrochozoa</taxon>
        <taxon>Mollusca</taxon>
        <taxon>Bivalvia</taxon>
        <taxon>Autobranchia</taxon>
        <taxon>Pteriomorphia</taxon>
        <taxon>Mytilida</taxon>
        <taxon>Mytiloidea</taxon>
        <taxon>Mytilidae</taxon>
        <taxon>Mytilinae</taxon>
        <taxon>Mytilus</taxon>
    </lineage>
</organism>
<keyword evidence="2" id="KW-1185">Reference proteome</keyword>
<accession>A0A6J8C0D5</accession>